<feature type="domain" description="N-acetyltransferase" evidence="3">
    <location>
        <begin position="17"/>
        <end position="162"/>
    </location>
</feature>
<dbReference type="InterPro" id="IPR000182">
    <property type="entry name" value="GNAT_dom"/>
</dbReference>
<dbReference type="PANTHER" id="PTHR43877:SF1">
    <property type="entry name" value="ACETYLTRANSFERASE"/>
    <property type="match status" value="1"/>
</dbReference>
<proteinExistence type="predicted"/>
<keyword evidence="1" id="KW-0808">Transferase</keyword>
<dbReference type="RefSeq" id="WP_345162610.1">
    <property type="nucleotide sequence ID" value="NZ_BAABGX010000001.1"/>
</dbReference>
<dbReference type="Gene3D" id="3.40.630.30">
    <property type="match status" value="1"/>
</dbReference>
<comment type="caution">
    <text evidence="4">The sequence shown here is derived from an EMBL/GenBank/DDBJ whole genome shotgun (WGS) entry which is preliminary data.</text>
</comment>
<keyword evidence="2" id="KW-0012">Acyltransferase</keyword>
<dbReference type="EMBL" id="BAABGX010000001">
    <property type="protein sequence ID" value="GAA4299200.1"/>
    <property type="molecule type" value="Genomic_DNA"/>
</dbReference>
<sequence>MLENMNASKGNPELLPMILREAQLQDIPAMQVVRRAVQENKLSHPDRIKDQDYVPMLHAPNKGWVVEVADKVVGFAVVDVLSQNIWALFVTPGHDKQGIGKALQQQMLTYAFQYCDHLWLSTEPGSRAEVFYQRTGWHSTGLTPGGEVKFEISRADWNQTLPIK</sequence>
<evidence type="ECO:0000256" key="2">
    <source>
        <dbReference type="ARBA" id="ARBA00023315"/>
    </source>
</evidence>
<name>A0ABP8FAU3_9BACT</name>
<dbReference type="PROSITE" id="PS51186">
    <property type="entry name" value="GNAT"/>
    <property type="match status" value="1"/>
</dbReference>
<dbReference type="PANTHER" id="PTHR43877">
    <property type="entry name" value="AMINOALKYLPHOSPHONATE N-ACETYLTRANSFERASE-RELATED-RELATED"/>
    <property type="match status" value="1"/>
</dbReference>
<organism evidence="4 5">
    <name type="scientific">Nibribacter koreensis</name>
    <dbReference type="NCBI Taxonomy" id="1084519"/>
    <lineage>
        <taxon>Bacteria</taxon>
        <taxon>Pseudomonadati</taxon>
        <taxon>Bacteroidota</taxon>
        <taxon>Cytophagia</taxon>
        <taxon>Cytophagales</taxon>
        <taxon>Hymenobacteraceae</taxon>
        <taxon>Nibribacter</taxon>
    </lineage>
</organism>
<evidence type="ECO:0000313" key="5">
    <source>
        <dbReference type="Proteomes" id="UP001501844"/>
    </source>
</evidence>
<reference evidence="5" key="1">
    <citation type="journal article" date="2019" name="Int. J. Syst. Evol. Microbiol.">
        <title>The Global Catalogue of Microorganisms (GCM) 10K type strain sequencing project: providing services to taxonomists for standard genome sequencing and annotation.</title>
        <authorList>
            <consortium name="The Broad Institute Genomics Platform"/>
            <consortium name="The Broad Institute Genome Sequencing Center for Infectious Disease"/>
            <person name="Wu L."/>
            <person name="Ma J."/>
        </authorList>
    </citation>
    <scope>NUCLEOTIDE SEQUENCE [LARGE SCALE GENOMIC DNA]</scope>
    <source>
        <strain evidence="5">JCM 17917</strain>
    </source>
</reference>
<dbReference type="SUPFAM" id="SSF55729">
    <property type="entry name" value="Acyl-CoA N-acyltransferases (Nat)"/>
    <property type="match status" value="1"/>
</dbReference>
<accession>A0ABP8FAU3</accession>
<evidence type="ECO:0000256" key="1">
    <source>
        <dbReference type="ARBA" id="ARBA00022679"/>
    </source>
</evidence>
<keyword evidence="5" id="KW-1185">Reference proteome</keyword>
<dbReference type="InterPro" id="IPR050832">
    <property type="entry name" value="Bact_Acetyltransf"/>
</dbReference>
<protein>
    <recommendedName>
        <fullName evidence="3">N-acetyltransferase domain-containing protein</fullName>
    </recommendedName>
</protein>
<dbReference type="CDD" id="cd04301">
    <property type="entry name" value="NAT_SF"/>
    <property type="match status" value="1"/>
</dbReference>
<dbReference type="Proteomes" id="UP001501844">
    <property type="component" value="Unassembled WGS sequence"/>
</dbReference>
<dbReference type="InterPro" id="IPR016181">
    <property type="entry name" value="Acyl_CoA_acyltransferase"/>
</dbReference>
<gene>
    <name evidence="4" type="ORF">GCM10023183_08160</name>
</gene>
<evidence type="ECO:0000259" key="3">
    <source>
        <dbReference type="PROSITE" id="PS51186"/>
    </source>
</evidence>
<evidence type="ECO:0000313" key="4">
    <source>
        <dbReference type="EMBL" id="GAA4299200.1"/>
    </source>
</evidence>
<dbReference type="Pfam" id="PF00583">
    <property type="entry name" value="Acetyltransf_1"/>
    <property type="match status" value="1"/>
</dbReference>